<dbReference type="EC" id="3.-.-.-" evidence="5"/>
<dbReference type="InterPro" id="IPR011146">
    <property type="entry name" value="HIT-like"/>
</dbReference>
<dbReference type="Proteomes" id="UP000485484">
    <property type="component" value="Unassembled WGS sequence"/>
</dbReference>
<dbReference type="PRINTS" id="PR00332">
    <property type="entry name" value="HISTRIAD"/>
</dbReference>
<dbReference type="CDD" id="cd01276">
    <property type="entry name" value="PKCI_related"/>
    <property type="match status" value="1"/>
</dbReference>
<evidence type="ECO:0000259" key="4">
    <source>
        <dbReference type="PROSITE" id="PS51084"/>
    </source>
</evidence>
<dbReference type="Gene3D" id="3.30.428.10">
    <property type="entry name" value="HIT-like"/>
    <property type="match status" value="1"/>
</dbReference>
<feature type="domain" description="HIT" evidence="4">
    <location>
        <begin position="6"/>
        <end position="115"/>
    </location>
</feature>
<keyword evidence="5" id="KW-0378">Hydrolase</keyword>
<dbReference type="PANTHER" id="PTHR23089">
    <property type="entry name" value="HISTIDINE TRIAD HIT PROTEIN"/>
    <property type="match status" value="1"/>
</dbReference>
<protein>
    <submittedName>
        <fullName evidence="5">HIT-like protein</fullName>
        <ecNumber evidence="5">3.-.-.-</ecNumber>
    </submittedName>
</protein>
<evidence type="ECO:0000256" key="3">
    <source>
        <dbReference type="PROSITE-ProRule" id="PRU00464"/>
    </source>
</evidence>
<evidence type="ECO:0000256" key="1">
    <source>
        <dbReference type="PIRSR" id="PIRSR601310-1"/>
    </source>
</evidence>
<feature type="active site" description="Tele-AMP-histidine intermediate" evidence="1">
    <location>
        <position position="101"/>
    </location>
</feature>
<accession>A0A1V5M8V5</accession>
<dbReference type="EMBL" id="MWAK01000393">
    <property type="protein sequence ID" value="OPZ89241.1"/>
    <property type="molecule type" value="Genomic_DNA"/>
</dbReference>
<sequence length="115" mass="12946">MSSECLFCRLVKGEIPAQKVFEDEEILAFRDINPQAPIHILVIPKRHLSSLADFGEADRELLGRLQLAVRRVAEEQVGPGQDYRLVLNSGESAGQSVFHLHYHLLGGRTFRWPPG</sequence>
<gene>
    <name evidence="5" type="ORF">BWY73_01544</name>
</gene>
<dbReference type="GO" id="GO:0016787">
    <property type="term" value="F:hydrolase activity"/>
    <property type="evidence" value="ECO:0007669"/>
    <property type="project" value="UniProtKB-KW"/>
</dbReference>
<proteinExistence type="predicted"/>
<dbReference type="AlphaFoldDB" id="A0A1V5M8V5"/>
<evidence type="ECO:0000256" key="2">
    <source>
        <dbReference type="PIRSR" id="PIRSR601310-3"/>
    </source>
</evidence>
<dbReference type="Pfam" id="PF11969">
    <property type="entry name" value="DcpS_C"/>
    <property type="match status" value="1"/>
</dbReference>
<comment type="caution">
    <text evidence="5">The sequence shown here is derived from an EMBL/GenBank/DDBJ whole genome shotgun (WGS) entry which is preliminary data.</text>
</comment>
<dbReference type="SUPFAM" id="SSF54197">
    <property type="entry name" value="HIT-like"/>
    <property type="match status" value="1"/>
</dbReference>
<name>A0A1V5M8V5_UNCT6</name>
<reference evidence="5" key="1">
    <citation type="submission" date="2017-02" db="EMBL/GenBank/DDBJ databases">
        <title>Delving into the versatile metabolic prowess of the omnipresent phylum Bacteroidetes.</title>
        <authorList>
            <person name="Nobu M.K."/>
            <person name="Mei R."/>
            <person name="Narihiro T."/>
            <person name="Kuroda K."/>
            <person name="Liu W.-T."/>
        </authorList>
    </citation>
    <scope>NUCLEOTIDE SEQUENCE</scope>
    <source>
        <strain evidence="5">ADurb.Bin417</strain>
    </source>
</reference>
<dbReference type="InterPro" id="IPR001310">
    <property type="entry name" value="Histidine_triad_HIT"/>
</dbReference>
<dbReference type="InterPro" id="IPR036265">
    <property type="entry name" value="HIT-like_sf"/>
</dbReference>
<feature type="short sequence motif" description="Histidine triad motif" evidence="2 3">
    <location>
        <begin position="99"/>
        <end position="103"/>
    </location>
</feature>
<organism evidence="5">
    <name type="scientific">candidate division TA06 bacterium ADurb.Bin417</name>
    <dbReference type="NCBI Taxonomy" id="1852828"/>
    <lineage>
        <taxon>Bacteria</taxon>
        <taxon>Bacteria division TA06</taxon>
    </lineage>
</organism>
<evidence type="ECO:0000313" key="5">
    <source>
        <dbReference type="EMBL" id="OPZ89241.1"/>
    </source>
</evidence>
<dbReference type="PROSITE" id="PS51084">
    <property type="entry name" value="HIT_2"/>
    <property type="match status" value="1"/>
</dbReference>